<evidence type="ECO:0000313" key="8">
    <source>
        <dbReference type="EMBL" id="SQB34371.1"/>
    </source>
</evidence>
<dbReference type="GO" id="GO:0018580">
    <property type="term" value="F:nitronate monooxygenase activity"/>
    <property type="evidence" value="ECO:0007669"/>
    <property type="project" value="InterPro"/>
</dbReference>
<dbReference type="CDD" id="cd04730">
    <property type="entry name" value="NPD_like"/>
    <property type="match status" value="1"/>
</dbReference>
<dbReference type="Gene3D" id="3.20.20.70">
    <property type="entry name" value="Aldolase class I"/>
    <property type="match status" value="1"/>
</dbReference>
<dbReference type="AlphaFoldDB" id="A0A2X2Y6Z0"/>
<dbReference type="SUPFAM" id="SSF51412">
    <property type="entry name" value="Inosine monophosphate dehydrogenase (IMPDH)"/>
    <property type="match status" value="1"/>
</dbReference>
<feature type="coiled-coil region" evidence="6">
    <location>
        <begin position="178"/>
        <end position="205"/>
    </location>
</feature>
<organism evidence="7 9">
    <name type="scientific">Clostridium cochlearium</name>
    <dbReference type="NCBI Taxonomy" id="1494"/>
    <lineage>
        <taxon>Bacteria</taxon>
        <taxon>Bacillati</taxon>
        <taxon>Bacillota</taxon>
        <taxon>Clostridia</taxon>
        <taxon>Eubacteriales</taxon>
        <taxon>Clostridiaceae</taxon>
        <taxon>Clostridium</taxon>
    </lineage>
</organism>
<dbReference type="GO" id="GO:0051213">
    <property type="term" value="F:dioxygenase activity"/>
    <property type="evidence" value="ECO:0007669"/>
    <property type="project" value="UniProtKB-KW"/>
</dbReference>
<evidence type="ECO:0000256" key="1">
    <source>
        <dbReference type="ARBA" id="ARBA00003535"/>
    </source>
</evidence>
<keyword evidence="6" id="KW-0175">Coiled coil</keyword>
<comment type="function">
    <text evidence="1">Nitronate monooxygenase that uses molecular oxygen to catalyze the oxidative denitrification of alkyl nitronates. Acts on propionate 3-nitronate (P3N), the presumed physiological substrate. Probably functions in the detoxification of P3N, a metabolic poison produced by plants and fungi as a defense mechanism.</text>
</comment>
<dbReference type="RefSeq" id="WP_096636306.1">
    <property type="nucleotide sequence ID" value="NZ_OAOH01000001.1"/>
</dbReference>
<accession>A0A2X2Y6Z0</accession>
<keyword evidence="7" id="KW-0223">Dioxygenase</keyword>
<sequence>MDISPLQIGNLKCKIPIIQGGMGVGISLSGLASAVTREGGIGVISGVQIGFKESDFEFNTKEANLRALKKEIKKAKEMSNGGILGVNLMVAMNDYDEMVKVAVEEGIDLIISGAGLPTNLPELIKDKATKAVPIVSSGKAANVICKLWDKRYSYVPDLVVVEGPEAGGHLGFHMDDLQENKKKSLEELYEEVKRVLKQFEKKYNKKISLAVAGGIYSGLDIAKYFKLGADAIQMGTRFIATEECDADMNYKKAFLNCSKEDIDIIKSPVGLPGRVIKNKFSNRVSKVKEEVYKCFNCLKRCNPKDTQYCISKALINSAKGNIDEGIIFSGSNGYKINEIKSVKELIKELIMEVRECE</sequence>
<dbReference type="EMBL" id="UAWC01000001">
    <property type="protein sequence ID" value="SQB33699.1"/>
    <property type="molecule type" value="Genomic_DNA"/>
</dbReference>
<dbReference type="Proteomes" id="UP000250223">
    <property type="component" value="Unassembled WGS sequence"/>
</dbReference>
<dbReference type="Pfam" id="PF03060">
    <property type="entry name" value="NMO"/>
    <property type="match status" value="1"/>
</dbReference>
<dbReference type="PANTHER" id="PTHR32332:SF18">
    <property type="entry name" value="2-NITROPROPANE DIOXYGENASE"/>
    <property type="match status" value="1"/>
</dbReference>
<keyword evidence="5 7" id="KW-0560">Oxidoreductase</keyword>
<evidence type="ECO:0000256" key="4">
    <source>
        <dbReference type="ARBA" id="ARBA00022643"/>
    </source>
</evidence>
<name>A0A2X2Y6Z0_CLOCO</name>
<evidence type="ECO:0000313" key="9">
    <source>
        <dbReference type="Proteomes" id="UP000250223"/>
    </source>
</evidence>
<dbReference type="InterPro" id="IPR004136">
    <property type="entry name" value="NMO"/>
</dbReference>
<dbReference type="InterPro" id="IPR013785">
    <property type="entry name" value="Aldolase_TIM"/>
</dbReference>
<evidence type="ECO:0000256" key="3">
    <source>
        <dbReference type="ARBA" id="ARBA00022630"/>
    </source>
</evidence>
<gene>
    <name evidence="7" type="ORF">NCTC13028_00650</name>
    <name evidence="8" type="ORF">NCTC13028_01275</name>
</gene>
<evidence type="ECO:0000256" key="6">
    <source>
        <dbReference type="SAM" id="Coils"/>
    </source>
</evidence>
<keyword evidence="4" id="KW-0288">FMN</keyword>
<dbReference type="EMBL" id="UAWC01000008">
    <property type="protein sequence ID" value="SQB34371.1"/>
    <property type="molecule type" value="Genomic_DNA"/>
</dbReference>
<dbReference type="PANTHER" id="PTHR32332">
    <property type="entry name" value="2-NITROPROPANE DIOXYGENASE"/>
    <property type="match status" value="1"/>
</dbReference>
<evidence type="ECO:0000313" key="7">
    <source>
        <dbReference type="EMBL" id="SQB33699.1"/>
    </source>
</evidence>
<proteinExistence type="predicted"/>
<evidence type="ECO:0000256" key="2">
    <source>
        <dbReference type="ARBA" id="ARBA00013457"/>
    </source>
</evidence>
<protein>
    <recommendedName>
        <fullName evidence="2">Probable nitronate monooxygenase</fullName>
    </recommendedName>
</protein>
<evidence type="ECO:0000256" key="5">
    <source>
        <dbReference type="ARBA" id="ARBA00023002"/>
    </source>
</evidence>
<reference evidence="7 9" key="1">
    <citation type="submission" date="2018-06" db="EMBL/GenBank/DDBJ databases">
        <authorList>
            <consortium name="Pathogen Informatics"/>
            <person name="Doyle S."/>
        </authorList>
    </citation>
    <scope>NUCLEOTIDE SEQUENCE [LARGE SCALE GENOMIC DNA]</scope>
    <source>
        <strain evidence="7 9">NCTC13028</strain>
    </source>
</reference>
<keyword evidence="3" id="KW-0285">Flavoprotein</keyword>